<organism evidence="1 2">
    <name type="scientific">Dyella mobilis</name>
    <dbReference type="NCBI Taxonomy" id="1849582"/>
    <lineage>
        <taxon>Bacteria</taxon>
        <taxon>Pseudomonadati</taxon>
        <taxon>Pseudomonadota</taxon>
        <taxon>Gammaproteobacteria</taxon>
        <taxon>Lysobacterales</taxon>
        <taxon>Rhodanobacteraceae</taxon>
        <taxon>Dyella</taxon>
    </lineage>
</organism>
<gene>
    <name evidence="1" type="ORF">ISS99_03085</name>
</gene>
<sequence>MDLGNVMPALMPDASAAIQTQFSSAQWASMERATTFSKPLAAIDEAMTVGREQGFNSLLERLSKGDMSPGQFMVAQFEFTKLTICTQEITNLSKSIKDSFDKLQQS</sequence>
<reference evidence="1" key="1">
    <citation type="submission" date="2020-10" db="EMBL/GenBank/DDBJ databases">
        <title>Phylogeny of dyella-like bacteria.</title>
        <authorList>
            <person name="Fu J."/>
        </authorList>
    </citation>
    <scope>NUCLEOTIDE SEQUENCE</scope>
    <source>
        <strain evidence="1">DHON07</strain>
    </source>
</reference>
<dbReference type="RefSeq" id="WP_204630120.1">
    <property type="nucleotide sequence ID" value="NZ_BSOC01000008.1"/>
</dbReference>
<comment type="caution">
    <text evidence="1">The sequence shown here is derived from an EMBL/GenBank/DDBJ whole genome shotgun (WGS) entry which is preliminary data.</text>
</comment>
<keyword evidence="2" id="KW-1185">Reference proteome</keyword>
<protein>
    <recommendedName>
        <fullName evidence="3">EscI/YscI/HrpB family type III secretion system inner rod protein</fullName>
    </recommendedName>
</protein>
<accession>A0ABS2KBE2</accession>
<dbReference type="Proteomes" id="UP001430193">
    <property type="component" value="Unassembled WGS sequence"/>
</dbReference>
<dbReference type="EMBL" id="JADIKF010000034">
    <property type="protein sequence ID" value="MBM7128496.1"/>
    <property type="molecule type" value="Genomic_DNA"/>
</dbReference>
<evidence type="ECO:0000313" key="1">
    <source>
        <dbReference type="EMBL" id="MBM7128496.1"/>
    </source>
</evidence>
<name>A0ABS2KBE2_9GAMM</name>
<evidence type="ECO:0008006" key="3">
    <source>
        <dbReference type="Google" id="ProtNLM"/>
    </source>
</evidence>
<evidence type="ECO:0000313" key="2">
    <source>
        <dbReference type="Proteomes" id="UP001430193"/>
    </source>
</evidence>
<proteinExistence type="predicted"/>